<evidence type="ECO:0000256" key="4">
    <source>
        <dbReference type="ARBA" id="ARBA00005336"/>
    </source>
</evidence>
<evidence type="ECO:0000256" key="2">
    <source>
        <dbReference type="ARBA" id="ARBA00004613"/>
    </source>
</evidence>
<dbReference type="InterPro" id="IPR050288">
    <property type="entry name" value="Cellulose_deg_GH3"/>
</dbReference>
<evidence type="ECO:0000256" key="6">
    <source>
        <dbReference type="ARBA" id="ARBA00022525"/>
    </source>
</evidence>
<evidence type="ECO:0000256" key="3">
    <source>
        <dbReference type="ARBA" id="ARBA00004987"/>
    </source>
</evidence>
<proteinExistence type="inferred from homology"/>
<accession>A0ABQ0D0N4</accession>
<comment type="similarity">
    <text evidence="4">Belongs to the glycosyl hydrolase 3 family.</text>
</comment>
<dbReference type="SUPFAM" id="SSF51445">
    <property type="entry name" value="(Trans)glycosidases"/>
    <property type="match status" value="1"/>
</dbReference>
<evidence type="ECO:0000256" key="8">
    <source>
        <dbReference type="ARBA" id="ARBA00022801"/>
    </source>
</evidence>
<comment type="caution">
    <text evidence="13">The sequence shown here is derived from an EMBL/GenBank/DDBJ whole genome shotgun (WGS) entry which is preliminary data.</text>
</comment>
<keyword evidence="8" id="KW-0378">Hydrolase</keyword>
<dbReference type="Gene3D" id="3.20.20.300">
    <property type="entry name" value="Glycoside hydrolase, family 3, N-terminal domain"/>
    <property type="match status" value="1"/>
</dbReference>
<evidence type="ECO:0000259" key="12">
    <source>
        <dbReference type="Pfam" id="PF00933"/>
    </source>
</evidence>
<dbReference type="PANTHER" id="PTHR42715">
    <property type="entry name" value="BETA-GLUCOSIDASE"/>
    <property type="match status" value="1"/>
</dbReference>
<evidence type="ECO:0000256" key="7">
    <source>
        <dbReference type="ARBA" id="ARBA00022729"/>
    </source>
</evidence>
<keyword evidence="14" id="KW-1185">Reference proteome</keyword>
<sequence length="204" mass="22643">MGRSVRGIQDAGVQATAKHWLLNEQEILRTPVYANGSVQYEALSSNVDDRTVHELYMWPFANAVREGAASFMCSYQRINGSYACQNSKALNGLLKNELGFQGYVMSDWYAVYSGVASIESGLDLDMPGHIAGRELIKATDSLSSYFGGNITTGAKNGTIEGDRLDDMITRIMTPYYALHQDEEYPLVIAVRHVTFGKDVIRRDN</sequence>
<keyword evidence="9" id="KW-0325">Glycoprotein</keyword>
<evidence type="ECO:0000256" key="10">
    <source>
        <dbReference type="ARBA" id="ARBA00023295"/>
    </source>
</evidence>
<evidence type="ECO:0000313" key="14">
    <source>
        <dbReference type="Proteomes" id="UP001562357"/>
    </source>
</evidence>
<protein>
    <recommendedName>
        <fullName evidence="5">beta-glucosidase</fullName>
        <ecNumber evidence="5">3.2.1.21</ecNumber>
    </recommendedName>
</protein>
<reference evidence="14" key="1">
    <citation type="submission" date="2024-06" db="EMBL/GenBank/DDBJ databases">
        <title>Draft Genome Sequences of Epichloe bromicola Strains Isolated from Elymus ciliaris.</title>
        <authorList>
            <consortium name="Epichloe bromicola genome sequencing consortium"/>
            <person name="Miura A."/>
            <person name="Imano S."/>
            <person name="Ashida A."/>
            <person name="Sato I."/>
            <person name="Chiba S."/>
            <person name="Tanaka A."/>
            <person name="Camagna M."/>
            <person name="Takemoto D."/>
        </authorList>
    </citation>
    <scope>NUCLEOTIDE SEQUENCE [LARGE SCALE GENOMIC DNA]</scope>
    <source>
        <strain evidence="14">DP</strain>
    </source>
</reference>
<keyword evidence="6" id="KW-0964">Secreted</keyword>
<evidence type="ECO:0000256" key="5">
    <source>
        <dbReference type="ARBA" id="ARBA00012744"/>
    </source>
</evidence>
<comment type="function">
    <text evidence="11">Beta-glucosidases are one of a number of cellulolytic enzymes involved in the degradation of cellulosic biomass. Catalyzes the last step releasing glucose from the inhibitory cellobiose.</text>
</comment>
<comment type="catalytic activity">
    <reaction evidence="1">
        <text>Hydrolysis of terminal, non-reducing beta-D-glucosyl residues with release of beta-D-glucose.</text>
        <dbReference type="EC" id="3.2.1.21"/>
    </reaction>
</comment>
<dbReference type="Proteomes" id="UP001562357">
    <property type="component" value="Unassembled WGS sequence"/>
</dbReference>
<evidence type="ECO:0000313" key="13">
    <source>
        <dbReference type="EMBL" id="GAB0139269.1"/>
    </source>
</evidence>
<keyword evidence="10" id="KW-0326">Glycosidase</keyword>
<organism evidence="13 14">
    <name type="scientific">Epichloe bromicola</name>
    <dbReference type="NCBI Taxonomy" id="79588"/>
    <lineage>
        <taxon>Eukaryota</taxon>
        <taxon>Fungi</taxon>
        <taxon>Dikarya</taxon>
        <taxon>Ascomycota</taxon>
        <taxon>Pezizomycotina</taxon>
        <taxon>Sordariomycetes</taxon>
        <taxon>Hypocreomycetidae</taxon>
        <taxon>Hypocreales</taxon>
        <taxon>Clavicipitaceae</taxon>
        <taxon>Epichloe</taxon>
    </lineage>
</organism>
<name>A0ABQ0D0N4_9HYPO</name>
<keyword evidence="7" id="KW-0732">Signal</keyword>
<comment type="pathway">
    <text evidence="3">Glycan metabolism; cellulose degradation.</text>
</comment>
<dbReference type="InterPro" id="IPR001764">
    <property type="entry name" value="Glyco_hydro_3_N"/>
</dbReference>
<dbReference type="InterPro" id="IPR017853">
    <property type="entry name" value="GH"/>
</dbReference>
<dbReference type="Pfam" id="PF00933">
    <property type="entry name" value="Glyco_hydro_3"/>
    <property type="match status" value="1"/>
</dbReference>
<feature type="domain" description="Glycoside hydrolase family 3 N-terminal" evidence="12">
    <location>
        <begin position="3"/>
        <end position="172"/>
    </location>
</feature>
<dbReference type="PRINTS" id="PR00133">
    <property type="entry name" value="GLHYDRLASE3"/>
</dbReference>
<gene>
    <name evidence="13" type="primary">g7480</name>
    <name evidence="13" type="ORF">EsDP_00007480</name>
</gene>
<evidence type="ECO:0000256" key="11">
    <source>
        <dbReference type="ARBA" id="ARBA00024983"/>
    </source>
</evidence>
<dbReference type="EC" id="3.2.1.21" evidence="5"/>
<evidence type="ECO:0000256" key="1">
    <source>
        <dbReference type="ARBA" id="ARBA00000448"/>
    </source>
</evidence>
<dbReference type="PANTHER" id="PTHR42715:SF12">
    <property type="entry name" value="BETA-GLUCOSIDASE G-RELATED"/>
    <property type="match status" value="1"/>
</dbReference>
<dbReference type="InterPro" id="IPR036962">
    <property type="entry name" value="Glyco_hydro_3_N_sf"/>
</dbReference>
<comment type="subcellular location">
    <subcellularLocation>
        <location evidence="2">Secreted</location>
    </subcellularLocation>
</comment>
<evidence type="ECO:0000256" key="9">
    <source>
        <dbReference type="ARBA" id="ARBA00023180"/>
    </source>
</evidence>
<dbReference type="EMBL" id="BAAFGZ010001527">
    <property type="protein sequence ID" value="GAB0139269.1"/>
    <property type="molecule type" value="Genomic_DNA"/>
</dbReference>